<name>A0ACC1BP07_9ROSI</name>
<evidence type="ECO:0000313" key="1">
    <source>
        <dbReference type="EMBL" id="KAJ0100852.1"/>
    </source>
</evidence>
<accession>A0ACC1BP07</accession>
<gene>
    <name evidence="1" type="ORF">Patl1_04533</name>
</gene>
<dbReference type="Proteomes" id="UP001164250">
    <property type="component" value="Chromosome 3"/>
</dbReference>
<sequence>MRFTNKACVIVTLGAAFGLGDQLVKSKSHSLKPEWTGIVSSMLQAKHVSGSFSGSKRLTRLQIRIVRPQRSP</sequence>
<comment type="caution">
    <text evidence="1">The sequence shown here is derived from an EMBL/GenBank/DDBJ whole genome shotgun (WGS) entry which is preliminary data.</text>
</comment>
<evidence type="ECO:0000313" key="2">
    <source>
        <dbReference type="Proteomes" id="UP001164250"/>
    </source>
</evidence>
<reference evidence="2" key="1">
    <citation type="journal article" date="2023" name="G3 (Bethesda)">
        <title>Genome assembly and association tests identify interacting loci associated with vigor, precocity, and sex in interspecific pistachio rootstocks.</title>
        <authorList>
            <person name="Palmer W."/>
            <person name="Jacygrad E."/>
            <person name="Sagayaradj S."/>
            <person name="Cavanaugh K."/>
            <person name="Han R."/>
            <person name="Bertier L."/>
            <person name="Beede B."/>
            <person name="Kafkas S."/>
            <person name="Golino D."/>
            <person name="Preece J."/>
            <person name="Michelmore R."/>
        </authorList>
    </citation>
    <scope>NUCLEOTIDE SEQUENCE [LARGE SCALE GENOMIC DNA]</scope>
</reference>
<organism evidence="1 2">
    <name type="scientific">Pistacia atlantica</name>
    <dbReference type="NCBI Taxonomy" id="434234"/>
    <lineage>
        <taxon>Eukaryota</taxon>
        <taxon>Viridiplantae</taxon>
        <taxon>Streptophyta</taxon>
        <taxon>Embryophyta</taxon>
        <taxon>Tracheophyta</taxon>
        <taxon>Spermatophyta</taxon>
        <taxon>Magnoliopsida</taxon>
        <taxon>eudicotyledons</taxon>
        <taxon>Gunneridae</taxon>
        <taxon>Pentapetalae</taxon>
        <taxon>rosids</taxon>
        <taxon>malvids</taxon>
        <taxon>Sapindales</taxon>
        <taxon>Anacardiaceae</taxon>
        <taxon>Pistacia</taxon>
    </lineage>
</organism>
<dbReference type="EMBL" id="CM047899">
    <property type="protein sequence ID" value="KAJ0100852.1"/>
    <property type="molecule type" value="Genomic_DNA"/>
</dbReference>
<keyword evidence="2" id="KW-1185">Reference proteome</keyword>
<protein>
    <submittedName>
        <fullName evidence="1">Uncharacterized protein</fullName>
    </submittedName>
</protein>
<proteinExistence type="predicted"/>